<keyword evidence="2" id="KW-0378">Hydrolase</keyword>
<reference evidence="3" key="1">
    <citation type="journal article" date="2015" name="MBio">
        <title>Genome-Resolved Metagenomic Analysis Reveals Roles for Candidate Phyla and Other Microbial Community Members in Biogeochemical Transformations in Oil Reservoirs.</title>
        <authorList>
            <person name="Hu P."/>
            <person name="Tom L."/>
            <person name="Singh A."/>
            <person name="Thomas B.C."/>
            <person name="Baker B.J."/>
            <person name="Piceno Y.M."/>
            <person name="Andersen G.L."/>
            <person name="Banfield J.F."/>
        </authorList>
    </citation>
    <scope>NUCLEOTIDE SEQUENCE [LARGE SCALE GENOMIC DNA]</scope>
</reference>
<sequence length="119" mass="13654">SDSILEMAWYDPERLTDEIREGYRKPLKASNWDRALWELTLARKPYDSSKVQSVRIPSLVITGDSDRIVPVQDSIRLAEELHSAELFILPETGHLPQEESPALLLEIVIPFVRSLIEKD</sequence>
<protein>
    <submittedName>
        <fullName evidence="2">Alpha/beta hydrolase fold protein</fullName>
    </submittedName>
</protein>
<organism evidence="2 3">
    <name type="scientific">Mesotoga prima</name>
    <dbReference type="NCBI Taxonomy" id="1184387"/>
    <lineage>
        <taxon>Bacteria</taxon>
        <taxon>Thermotogati</taxon>
        <taxon>Thermotogota</taxon>
        <taxon>Thermotogae</taxon>
        <taxon>Kosmotogales</taxon>
        <taxon>Kosmotogaceae</taxon>
        <taxon>Mesotoga</taxon>
    </lineage>
</organism>
<dbReference type="PANTHER" id="PTHR43689:SF8">
    <property type="entry name" value="ALPHA_BETA-HYDROLASES SUPERFAMILY PROTEIN"/>
    <property type="match status" value="1"/>
</dbReference>
<dbReference type="PANTHER" id="PTHR43689">
    <property type="entry name" value="HYDROLASE"/>
    <property type="match status" value="1"/>
</dbReference>
<dbReference type="Pfam" id="PF00561">
    <property type="entry name" value="Abhydrolase_1"/>
    <property type="match status" value="1"/>
</dbReference>
<accession>A0A101HM47</accession>
<dbReference type="SUPFAM" id="SSF53474">
    <property type="entry name" value="alpha/beta-Hydrolases"/>
    <property type="match status" value="1"/>
</dbReference>
<dbReference type="InterPro" id="IPR029058">
    <property type="entry name" value="AB_hydrolase_fold"/>
</dbReference>
<dbReference type="Proteomes" id="UP000054092">
    <property type="component" value="Unassembled WGS sequence"/>
</dbReference>
<evidence type="ECO:0000259" key="1">
    <source>
        <dbReference type="Pfam" id="PF00561"/>
    </source>
</evidence>
<dbReference type="PATRIC" id="fig|1184387.3.peg.1867"/>
<dbReference type="AlphaFoldDB" id="A0A101HM47"/>
<evidence type="ECO:0000313" key="3">
    <source>
        <dbReference type="Proteomes" id="UP000054092"/>
    </source>
</evidence>
<proteinExistence type="predicted"/>
<comment type="caution">
    <text evidence="2">The sequence shown here is derived from an EMBL/GenBank/DDBJ whole genome shotgun (WGS) entry which is preliminary data.</text>
</comment>
<dbReference type="EMBL" id="LGGP01000269">
    <property type="protein sequence ID" value="KUK79355.1"/>
    <property type="molecule type" value="Genomic_DNA"/>
</dbReference>
<feature type="non-terminal residue" evidence="2">
    <location>
        <position position="1"/>
    </location>
</feature>
<dbReference type="GO" id="GO:0016787">
    <property type="term" value="F:hydrolase activity"/>
    <property type="evidence" value="ECO:0007669"/>
    <property type="project" value="UniProtKB-KW"/>
</dbReference>
<gene>
    <name evidence="2" type="ORF">XD94_1401</name>
</gene>
<name>A0A101HM47_9BACT</name>
<feature type="domain" description="AB hydrolase-1" evidence="1">
    <location>
        <begin position="41"/>
        <end position="101"/>
    </location>
</feature>
<dbReference type="Gene3D" id="3.40.50.1820">
    <property type="entry name" value="alpha/beta hydrolase"/>
    <property type="match status" value="1"/>
</dbReference>
<evidence type="ECO:0000313" key="2">
    <source>
        <dbReference type="EMBL" id="KUK79355.1"/>
    </source>
</evidence>
<dbReference type="InterPro" id="IPR000073">
    <property type="entry name" value="AB_hydrolase_1"/>
</dbReference>